<evidence type="ECO:0000256" key="1">
    <source>
        <dbReference type="SAM" id="Coils"/>
    </source>
</evidence>
<gene>
    <name evidence="3" type="ORF">HGH92_03920</name>
</gene>
<dbReference type="Proteomes" id="UP000570474">
    <property type="component" value="Unassembled WGS sequence"/>
</dbReference>
<feature type="signal peptide" evidence="2">
    <location>
        <begin position="1"/>
        <end position="21"/>
    </location>
</feature>
<comment type="caution">
    <text evidence="3">The sequence shown here is derived from an EMBL/GenBank/DDBJ whole genome shotgun (WGS) entry which is preliminary data.</text>
</comment>
<dbReference type="EMBL" id="JABAIA010000001">
    <property type="protein sequence ID" value="NLR63445.1"/>
    <property type="molecule type" value="Genomic_DNA"/>
</dbReference>
<keyword evidence="1" id="KW-0175">Coiled coil</keyword>
<proteinExistence type="predicted"/>
<feature type="chain" id="PRO_5032316174" evidence="2">
    <location>
        <begin position="22"/>
        <end position="293"/>
    </location>
</feature>
<evidence type="ECO:0000256" key="2">
    <source>
        <dbReference type="SAM" id="SignalP"/>
    </source>
</evidence>
<protein>
    <submittedName>
        <fullName evidence="3">TMF family protein</fullName>
    </submittedName>
</protein>
<dbReference type="RefSeq" id="WP_168869443.1">
    <property type="nucleotide sequence ID" value="NZ_JABAIA010000001.1"/>
</dbReference>
<reference evidence="3 4" key="1">
    <citation type="submission" date="2020-04" db="EMBL/GenBank/DDBJ databases">
        <authorList>
            <person name="Yin C."/>
        </authorList>
    </citation>
    <scope>NUCLEOTIDE SEQUENCE [LARGE SCALE GENOMIC DNA]</scope>
    <source>
        <strain evidence="3 4">Ae27</strain>
    </source>
</reference>
<organism evidence="3 4">
    <name type="scientific">Chitinophaga varians</name>
    <dbReference type="NCBI Taxonomy" id="2202339"/>
    <lineage>
        <taxon>Bacteria</taxon>
        <taxon>Pseudomonadati</taxon>
        <taxon>Bacteroidota</taxon>
        <taxon>Chitinophagia</taxon>
        <taxon>Chitinophagales</taxon>
        <taxon>Chitinophagaceae</taxon>
        <taxon>Chitinophaga</taxon>
    </lineage>
</organism>
<keyword evidence="2" id="KW-0732">Signal</keyword>
<evidence type="ECO:0000313" key="3">
    <source>
        <dbReference type="EMBL" id="NLR63445.1"/>
    </source>
</evidence>
<accession>A0A847RRQ6</accession>
<sequence length="293" mass="32073">MRKKHPFILCSLLLSYFYADAQTLEQVTTNGNTTTKSISISNEQGLSIGVDAATGYTIKSHFIRPFNATYRTLRFDCSTVDANGGWEFYNSGINTSLMYIKQGGNIGIGTTTPQAKLEVNGDIKSSNGIFRALTGTLPNDIMMSYGYNTTVGDYTSLKVAGAATNTAELRLVQNGNVGIGTQNPQSKLAVNGTITATRVRVTQSGWADFVFQDGYPLPSLTETEAFIKKNKRLPDMPSEEQVKANGVDVADTQAKLLQKIEELTLHLIELNNKVTAQQQLLAEQSKEIKRLKK</sequence>
<keyword evidence="4" id="KW-1185">Reference proteome</keyword>
<dbReference type="AlphaFoldDB" id="A0A847RRQ6"/>
<name>A0A847RRQ6_9BACT</name>
<feature type="coiled-coil region" evidence="1">
    <location>
        <begin position="253"/>
        <end position="287"/>
    </location>
</feature>
<evidence type="ECO:0000313" key="4">
    <source>
        <dbReference type="Proteomes" id="UP000570474"/>
    </source>
</evidence>